<dbReference type="InterPro" id="IPR036388">
    <property type="entry name" value="WH-like_DNA-bd_sf"/>
</dbReference>
<feature type="domain" description="ANTAR" evidence="1">
    <location>
        <begin position="40"/>
        <end position="68"/>
    </location>
</feature>
<dbReference type="Gene3D" id="1.10.10.10">
    <property type="entry name" value="Winged helix-like DNA-binding domain superfamily/Winged helix DNA-binding domain"/>
    <property type="match status" value="1"/>
</dbReference>
<evidence type="ECO:0000259" key="1">
    <source>
        <dbReference type="Pfam" id="PF03861"/>
    </source>
</evidence>
<proteinExistence type="predicted"/>
<evidence type="ECO:0000313" key="2">
    <source>
        <dbReference type="EMBL" id="BBX18020.1"/>
    </source>
</evidence>
<protein>
    <recommendedName>
        <fullName evidence="1">ANTAR domain-containing protein</fullName>
    </recommendedName>
</protein>
<dbReference type="Proteomes" id="UP000467006">
    <property type="component" value="Chromosome"/>
</dbReference>
<dbReference type="OrthoDB" id="3688893at2"/>
<accession>A0A7I7K1J5</accession>
<name>A0A7I7K1J5_9MYCO</name>
<keyword evidence="3" id="KW-1185">Reference proteome</keyword>
<dbReference type="EMBL" id="AP022563">
    <property type="protein sequence ID" value="BBX18020.1"/>
    <property type="molecule type" value="Genomic_DNA"/>
</dbReference>
<sequence length="78" mass="8557">MRTKPGVGEPVPYRRVTPLGVVALGVRPGGEAHRVALITVDAVQAFELLKRLSQESNTTLVDVARLLIETDHPREEDD</sequence>
<dbReference type="Pfam" id="PF03861">
    <property type="entry name" value="ANTAR"/>
    <property type="match status" value="1"/>
</dbReference>
<dbReference type="GO" id="GO:0003723">
    <property type="term" value="F:RNA binding"/>
    <property type="evidence" value="ECO:0007669"/>
    <property type="project" value="InterPro"/>
</dbReference>
<dbReference type="AlphaFoldDB" id="A0A7I7K1J5"/>
<evidence type="ECO:0000313" key="3">
    <source>
        <dbReference type="Proteomes" id="UP000467006"/>
    </source>
</evidence>
<organism evidence="2 3">
    <name type="scientific">Mycolicibacterium duvalii</name>
    <dbReference type="NCBI Taxonomy" id="39688"/>
    <lineage>
        <taxon>Bacteria</taxon>
        <taxon>Bacillati</taxon>
        <taxon>Actinomycetota</taxon>
        <taxon>Actinomycetes</taxon>
        <taxon>Mycobacteriales</taxon>
        <taxon>Mycobacteriaceae</taxon>
        <taxon>Mycolicibacterium</taxon>
    </lineage>
</organism>
<reference evidence="2 3" key="1">
    <citation type="journal article" date="2019" name="Emerg. Microbes Infect.">
        <title>Comprehensive subspecies identification of 175 nontuberculous mycobacteria species based on 7547 genomic profiles.</title>
        <authorList>
            <person name="Matsumoto Y."/>
            <person name="Kinjo T."/>
            <person name="Motooka D."/>
            <person name="Nabeya D."/>
            <person name="Jung N."/>
            <person name="Uechi K."/>
            <person name="Horii T."/>
            <person name="Iida T."/>
            <person name="Fujita J."/>
            <person name="Nakamura S."/>
        </authorList>
    </citation>
    <scope>NUCLEOTIDE SEQUENCE [LARGE SCALE GENOMIC DNA]</scope>
    <source>
        <strain evidence="2 3">JCM 6396</strain>
    </source>
</reference>
<dbReference type="KEGG" id="mdu:MDUV_28800"/>
<dbReference type="InterPro" id="IPR005561">
    <property type="entry name" value="ANTAR"/>
</dbReference>
<gene>
    <name evidence="2" type="ORF">MDUV_28800</name>
</gene>